<feature type="region of interest" description="Disordered" evidence="1">
    <location>
        <begin position="48"/>
        <end position="101"/>
    </location>
</feature>
<accession>A0A0A9GQZ0</accession>
<feature type="compositionally biased region" description="Low complexity" evidence="1">
    <location>
        <begin position="58"/>
        <end position="69"/>
    </location>
</feature>
<evidence type="ECO:0000256" key="1">
    <source>
        <dbReference type="SAM" id="MobiDB-lite"/>
    </source>
</evidence>
<protein>
    <submittedName>
        <fullName evidence="2">Uncharacterized protein</fullName>
    </submittedName>
</protein>
<dbReference type="EMBL" id="GBRH01172062">
    <property type="protein sequence ID" value="JAE25834.1"/>
    <property type="molecule type" value="Transcribed_RNA"/>
</dbReference>
<sequence>MLEMSPSERVKASQARDSAPSLKLIYSPNSLIHSTEIGGECFCSSCHNKDSGSDPRISSTSGGAGSDADWPSSCDSKISRGGVGARGAGAAGSDTIGTLGA</sequence>
<feature type="compositionally biased region" description="Gly residues" evidence="1">
    <location>
        <begin position="81"/>
        <end position="90"/>
    </location>
</feature>
<dbReference type="AlphaFoldDB" id="A0A0A9GQZ0"/>
<organism evidence="2">
    <name type="scientific">Arundo donax</name>
    <name type="common">Giant reed</name>
    <name type="synonym">Donax arundinaceus</name>
    <dbReference type="NCBI Taxonomy" id="35708"/>
    <lineage>
        <taxon>Eukaryota</taxon>
        <taxon>Viridiplantae</taxon>
        <taxon>Streptophyta</taxon>
        <taxon>Embryophyta</taxon>
        <taxon>Tracheophyta</taxon>
        <taxon>Spermatophyta</taxon>
        <taxon>Magnoliopsida</taxon>
        <taxon>Liliopsida</taxon>
        <taxon>Poales</taxon>
        <taxon>Poaceae</taxon>
        <taxon>PACMAD clade</taxon>
        <taxon>Arundinoideae</taxon>
        <taxon>Arundineae</taxon>
        <taxon>Arundo</taxon>
    </lineage>
</organism>
<name>A0A0A9GQZ0_ARUDO</name>
<proteinExistence type="predicted"/>
<evidence type="ECO:0000313" key="2">
    <source>
        <dbReference type="EMBL" id="JAE25834.1"/>
    </source>
</evidence>
<reference evidence="2" key="2">
    <citation type="journal article" date="2015" name="Data Brief">
        <title>Shoot transcriptome of the giant reed, Arundo donax.</title>
        <authorList>
            <person name="Barrero R.A."/>
            <person name="Guerrero F.D."/>
            <person name="Moolhuijzen P."/>
            <person name="Goolsby J.A."/>
            <person name="Tidwell J."/>
            <person name="Bellgard S.E."/>
            <person name="Bellgard M.I."/>
        </authorList>
    </citation>
    <scope>NUCLEOTIDE SEQUENCE</scope>
    <source>
        <tissue evidence="2">Shoot tissue taken approximately 20 cm above the soil surface</tissue>
    </source>
</reference>
<reference evidence="2" key="1">
    <citation type="submission" date="2014-09" db="EMBL/GenBank/DDBJ databases">
        <authorList>
            <person name="Magalhaes I.L.F."/>
            <person name="Oliveira U."/>
            <person name="Santos F.R."/>
            <person name="Vidigal T.H.D.A."/>
            <person name="Brescovit A.D."/>
            <person name="Santos A.J."/>
        </authorList>
    </citation>
    <scope>NUCLEOTIDE SEQUENCE</scope>
    <source>
        <tissue evidence="2">Shoot tissue taken approximately 20 cm above the soil surface</tissue>
    </source>
</reference>